<feature type="transmembrane region" description="Helical" evidence="1">
    <location>
        <begin position="14"/>
        <end position="34"/>
    </location>
</feature>
<dbReference type="OrthoDB" id="6519469at2"/>
<dbReference type="STRING" id="69222.BG55_05035"/>
<dbReference type="AlphaFoldDB" id="A0A014NRP4"/>
<dbReference type="Pfam" id="PF25319">
    <property type="entry name" value="HofO"/>
    <property type="match status" value="1"/>
</dbReference>
<dbReference type="Proteomes" id="UP000019918">
    <property type="component" value="Unassembled WGS sequence"/>
</dbReference>
<keyword evidence="4" id="KW-1185">Reference proteome</keyword>
<reference evidence="3 4" key="1">
    <citation type="submission" date="2014-02" db="EMBL/GenBank/DDBJ databases">
        <title>Draft genome of Erwinia mallotivora strain BT-MARDI, a papaya dieback pathogen.</title>
        <authorList>
            <person name="Redzuan R."/>
            <person name="Abu Bakar N."/>
            <person name="Badrun R."/>
            <person name="Mohd Raih M.F."/>
            <person name="Rozano L."/>
            <person name="Mat Amin N."/>
        </authorList>
    </citation>
    <scope>NUCLEOTIDE SEQUENCE [LARGE SCALE GENOMIC DNA]</scope>
    <source>
        <strain evidence="3 4">BT-MARDI</strain>
    </source>
</reference>
<dbReference type="RefSeq" id="WP_052018695.1">
    <property type="nucleotide sequence ID" value="NZ_JFHN01000027.1"/>
</dbReference>
<keyword evidence="1" id="KW-1133">Transmembrane helix</keyword>
<keyword evidence="1" id="KW-0812">Transmembrane</keyword>
<accession>A0A014NRP4</accession>
<evidence type="ECO:0000256" key="1">
    <source>
        <dbReference type="SAM" id="Phobius"/>
    </source>
</evidence>
<gene>
    <name evidence="3" type="ORF">BG55_05035</name>
</gene>
<sequence>MTRNLLIGWLYLPLWMRILHLLLSGTLVLTALWLGGMRPVLHQADELSATQRQHSARNQAMLRRLLRQPPLLLLESELVQLQQALLSVKRPAFSLDGLISSSGGTLEAWRPDNQGGELTMRLRWPEFQAVLQYLRSLSAGVMLTGFMLREQEGLLSVKLSLVLNDDF</sequence>
<evidence type="ECO:0000313" key="3">
    <source>
        <dbReference type="EMBL" id="EXU76535.1"/>
    </source>
</evidence>
<dbReference type="InterPro" id="IPR057522">
    <property type="entry name" value="HofO_C"/>
</dbReference>
<comment type="caution">
    <text evidence="3">The sequence shown here is derived from an EMBL/GenBank/DDBJ whole genome shotgun (WGS) entry which is preliminary data.</text>
</comment>
<keyword evidence="1" id="KW-0472">Membrane</keyword>
<evidence type="ECO:0000313" key="4">
    <source>
        <dbReference type="Proteomes" id="UP000019918"/>
    </source>
</evidence>
<dbReference type="PATRIC" id="fig|69222.5.peg.1047"/>
<protein>
    <submittedName>
        <fullName evidence="3">Membrane protein</fullName>
    </submittedName>
</protein>
<dbReference type="EMBL" id="JFHN01000027">
    <property type="protein sequence ID" value="EXU76535.1"/>
    <property type="molecule type" value="Genomic_DNA"/>
</dbReference>
<proteinExistence type="predicted"/>
<organism evidence="3 4">
    <name type="scientific">Erwinia mallotivora</name>
    <dbReference type="NCBI Taxonomy" id="69222"/>
    <lineage>
        <taxon>Bacteria</taxon>
        <taxon>Pseudomonadati</taxon>
        <taxon>Pseudomonadota</taxon>
        <taxon>Gammaproteobacteria</taxon>
        <taxon>Enterobacterales</taxon>
        <taxon>Erwiniaceae</taxon>
        <taxon>Erwinia</taxon>
    </lineage>
</organism>
<name>A0A014NRP4_9GAMM</name>
<evidence type="ECO:0000259" key="2">
    <source>
        <dbReference type="Pfam" id="PF25319"/>
    </source>
</evidence>
<feature type="domain" description="DNA utilization protein HofO C-terminal" evidence="2">
    <location>
        <begin position="93"/>
        <end position="165"/>
    </location>
</feature>